<evidence type="ECO:0000313" key="3">
    <source>
        <dbReference type="EMBL" id="TPX75825.1"/>
    </source>
</evidence>
<dbReference type="InterPro" id="IPR036872">
    <property type="entry name" value="CH_dom_sf"/>
</dbReference>
<dbReference type="GO" id="GO:0051493">
    <property type="term" value="P:regulation of cytoskeleton organization"/>
    <property type="evidence" value="ECO:0007669"/>
    <property type="project" value="TreeGrafter"/>
</dbReference>
<dbReference type="EMBL" id="QEAP01000066">
    <property type="protein sequence ID" value="TPX75825.1"/>
    <property type="molecule type" value="Genomic_DNA"/>
</dbReference>
<feature type="region of interest" description="Disordered" evidence="1">
    <location>
        <begin position="747"/>
        <end position="774"/>
    </location>
</feature>
<dbReference type="PANTHER" id="PTHR12509:SF8">
    <property type="entry name" value="SPERMATOGENESIS-ASSOCIATED PROTEIN 4"/>
    <property type="match status" value="1"/>
</dbReference>
<dbReference type="SUPFAM" id="SSF47576">
    <property type="entry name" value="Calponin-homology domain, CH-domain"/>
    <property type="match status" value="1"/>
</dbReference>
<feature type="domain" description="Calponin-homology (CH)" evidence="2">
    <location>
        <begin position="2"/>
        <end position="109"/>
    </location>
</feature>
<dbReference type="InterPro" id="IPR010441">
    <property type="entry name" value="CH_2"/>
</dbReference>
<dbReference type="InterPro" id="IPR001715">
    <property type="entry name" value="CH_dom"/>
</dbReference>
<name>A0A507FJL6_9FUNG</name>
<evidence type="ECO:0000256" key="1">
    <source>
        <dbReference type="SAM" id="MobiDB-lite"/>
    </source>
</evidence>
<dbReference type="GO" id="GO:0005930">
    <property type="term" value="C:axoneme"/>
    <property type="evidence" value="ECO:0007669"/>
    <property type="project" value="TreeGrafter"/>
</dbReference>
<dbReference type="AlphaFoldDB" id="A0A507FJL6"/>
<dbReference type="STRING" id="246404.A0A507FJL6"/>
<reference evidence="3 4" key="1">
    <citation type="journal article" date="2019" name="Sci. Rep.">
        <title>Comparative genomics of chytrid fungi reveal insights into the obligate biotrophic and pathogenic lifestyle of Synchytrium endobioticum.</title>
        <authorList>
            <person name="van de Vossenberg B.T.L.H."/>
            <person name="Warris S."/>
            <person name="Nguyen H.D.T."/>
            <person name="van Gent-Pelzer M.P.E."/>
            <person name="Joly D.L."/>
            <person name="van de Geest H.C."/>
            <person name="Bonants P.J.M."/>
            <person name="Smith D.S."/>
            <person name="Levesque C.A."/>
            <person name="van der Lee T.A.J."/>
        </authorList>
    </citation>
    <scope>NUCLEOTIDE SEQUENCE [LARGE SCALE GENOMIC DNA]</scope>
    <source>
        <strain evidence="3 4">CBS 675.73</strain>
    </source>
</reference>
<evidence type="ECO:0000313" key="4">
    <source>
        <dbReference type="Proteomes" id="UP000320333"/>
    </source>
</evidence>
<dbReference type="OrthoDB" id="62528at2759"/>
<organism evidence="3 4">
    <name type="scientific">Chytriomyces confervae</name>
    <dbReference type="NCBI Taxonomy" id="246404"/>
    <lineage>
        <taxon>Eukaryota</taxon>
        <taxon>Fungi</taxon>
        <taxon>Fungi incertae sedis</taxon>
        <taxon>Chytridiomycota</taxon>
        <taxon>Chytridiomycota incertae sedis</taxon>
        <taxon>Chytridiomycetes</taxon>
        <taxon>Chytridiales</taxon>
        <taxon>Chytriomycetaceae</taxon>
        <taxon>Chytriomyces</taxon>
    </lineage>
</organism>
<evidence type="ECO:0000259" key="2">
    <source>
        <dbReference type="PROSITE" id="PS50021"/>
    </source>
</evidence>
<protein>
    <recommendedName>
        <fullName evidence="2">Calponin-homology (CH) domain-containing protein</fullName>
    </recommendedName>
</protein>
<sequence length="960" mass="104085">MSSLTRDVLKWVQGLDLTYSIKNTKRDLANGFLLAEILSKYHPLEFQMHSYDTGMGPAAKRNNWEQLQKGCMKVGILLGKELCDDVARSKAEAGALALGIIHHHVMKSRANPLVMIQSNASPQTPSKIPKQQYTSNKMKKSDSCFSEYDPSDPLQFQQNSGRQIGAGGIVMNTKAASHYLFGNDGDDVGREGHGPHSLSTSSPNLFTGPSLEENLGKVAVIRVLCALFGISDQSLTFGRSCFPALICKERLITKFDGIIAEDMEKLPSVLANKEREFMLVLQHSPPTDIQQLLEILLPCVINFASDTKVLHVGCTLLVYFGNLIQNLSSRDAFNRLVNAKEFSPLLTNVVFNPEKTKFVARILNAFISPDTPDSEIVRIFLFIKTTIQSAARCAVAVMAGNAANVGHGAFGSANFLSGASTGDDGNHFISLLCAFHLESNAARNKLGRRDLSEDGHGVSSQHITLILSESLTVLNTHRHAAEQGVLFSSSAAVMEVCAALHLLACLASQPKIGAGFKSQTPYETYTEESLNHPLSVRLSGSVGALPDGVAGDILGYERGFLRAAMYPHCPPCLQKSFAAFLGSCLGAIDRRHPLAVFAQNAAGCLLKVPNEDVLRSVLILISGSLETHTAICTPFVQALKSLSDPLRTSLLSIPESAESSWGTMSTDMLLVGAKALVDGRDQGLYIHWDLPFITSRQRFPRIVDVFYPFGIGMGVARAIQITKYDVLPREYLQILLAATLAECLNHGATPTTTPETPHSRTPATPPAQPNPTQTAATDPWVHLFNLTADHILTSLAVEEHSELAANLLEAFIRHRGAAAAGIAQSLKKGLMGPIVYLHVVGNRRPRDRLMKMVFRWATSCPADSVVPALVASQRMEGVDSDLNPSGWLEEKLGKMNIVGHNNANSQKVERNGGAEGKTAYLREISERDRVAVKAVMKEVLHGFSGLYPNLSAGLSVADCQ</sequence>
<dbReference type="PROSITE" id="PS50021">
    <property type="entry name" value="CH"/>
    <property type="match status" value="1"/>
</dbReference>
<comment type="caution">
    <text evidence="3">The sequence shown here is derived from an EMBL/GenBank/DDBJ whole genome shotgun (WGS) entry which is preliminary data.</text>
</comment>
<gene>
    <name evidence="3" type="ORF">CcCBS67573_g02885</name>
</gene>
<dbReference type="Gene3D" id="1.10.418.10">
    <property type="entry name" value="Calponin-like domain"/>
    <property type="match status" value="1"/>
</dbReference>
<dbReference type="Pfam" id="PF06294">
    <property type="entry name" value="CH_2"/>
    <property type="match status" value="1"/>
</dbReference>
<keyword evidence="4" id="KW-1185">Reference proteome</keyword>
<dbReference type="PANTHER" id="PTHR12509">
    <property type="entry name" value="SPERMATOGENESIS-ASSOCIATED 4-RELATED"/>
    <property type="match status" value="1"/>
</dbReference>
<dbReference type="Proteomes" id="UP000320333">
    <property type="component" value="Unassembled WGS sequence"/>
</dbReference>
<proteinExistence type="predicted"/>
<dbReference type="GO" id="GO:0008017">
    <property type="term" value="F:microtubule binding"/>
    <property type="evidence" value="ECO:0007669"/>
    <property type="project" value="TreeGrafter"/>
</dbReference>
<accession>A0A507FJL6</accession>
<dbReference type="InterPro" id="IPR052111">
    <property type="entry name" value="Spermatogenesis_Ciliary_MAP"/>
</dbReference>